<dbReference type="PANTHER" id="PTHR30469">
    <property type="entry name" value="MULTIDRUG RESISTANCE PROTEIN MDTA"/>
    <property type="match status" value="1"/>
</dbReference>
<dbReference type="Gene3D" id="2.40.50.100">
    <property type="match status" value="1"/>
</dbReference>
<gene>
    <name evidence="12" type="ORF">J2N86_10430</name>
</gene>
<dbReference type="Pfam" id="PF25944">
    <property type="entry name" value="Beta-barrel_RND"/>
    <property type="match status" value="1"/>
</dbReference>
<dbReference type="NCBIfam" id="TIGR01730">
    <property type="entry name" value="RND_mfp"/>
    <property type="match status" value="1"/>
</dbReference>
<evidence type="ECO:0000259" key="10">
    <source>
        <dbReference type="Pfam" id="PF25944"/>
    </source>
</evidence>
<comment type="subcellular location">
    <subcellularLocation>
        <location evidence="1">Cell membrane</location>
    </subcellularLocation>
</comment>
<protein>
    <submittedName>
        <fullName evidence="12">Efflux RND transporter periplasmic adaptor subunit</fullName>
    </submittedName>
</protein>
<dbReference type="Gene3D" id="2.40.420.20">
    <property type="match status" value="1"/>
</dbReference>
<dbReference type="InterPro" id="IPR006143">
    <property type="entry name" value="RND_pump_MFP"/>
</dbReference>
<feature type="domain" description="Multidrug resistance protein MdtA-like barrel-sandwich hybrid" evidence="9">
    <location>
        <begin position="87"/>
        <end position="229"/>
    </location>
</feature>
<dbReference type="RefSeq" id="WP_252579358.1">
    <property type="nucleotide sequence ID" value="NZ_CP071527.1"/>
</dbReference>
<dbReference type="Pfam" id="PF25917">
    <property type="entry name" value="BSH_RND"/>
    <property type="match status" value="1"/>
</dbReference>
<evidence type="ECO:0000256" key="2">
    <source>
        <dbReference type="ARBA" id="ARBA00009477"/>
    </source>
</evidence>
<keyword evidence="13" id="KW-1185">Reference proteome</keyword>
<feature type="domain" description="Multidrug resistance protein MdtA-like alpha-helical hairpin" evidence="8">
    <location>
        <begin position="127"/>
        <end position="195"/>
    </location>
</feature>
<dbReference type="Gene3D" id="1.10.287.470">
    <property type="entry name" value="Helix hairpin bin"/>
    <property type="match status" value="1"/>
</dbReference>
<dbReference type="Pfam" id="PF25967">
    <property type="entry name" value="RND-MFP_C"/>
    <property type="match status" value="1"/>
</dbReference>
<organism evidence="12 13">
    <name type="scientific">Legionella lytica</name>
    <dbReference type="NCBI Taxonomy" id="96232"/>
    <lineage>
        <taxon>Bacteria</taxon>
        <taxon>Pseudomonadati</taxon>
        <taxon>Pseudomonadota</taxon>
        <taxon>Gammaproteobacteria</taxon>
        <taxon>Legionellales</taxon>
        <taxon>Legionellaceae</taxon>
        <taxon>Legionella</taxon>
    </lineage>
</organism>
<comment type="similarity">
    <text evidence="2">Belongs to the membrane fusion protein (MFP) (TC 8.A.1) family.</text>
</comment>
<feature type="transmembrane region" description="Helical" evidence="7">
    <location>
        <begin position="30"/>
        <end position="48"/>
    </location>
</feature>
<keyword evidence="6 7" id="KW-0472">Membrane</keyword>
<evidence type="ECO:0000259" key="9">
    <source>
        <dbReference type="Pfam" id="PF25917"/>
    </source>
</evidence>
<keyword evidence="7" id="KW-1133">Transmembrane helix</keyword>
<evidence type="ECO:0000259" key="8">
    <source>
        <dbReference type="Pfam" id="PF25876"/>
    </source>
</evidence>
<dbReference type="Gene3D" id="2.40.30.170">
    <property type="match status" value="1"/>
</dbReference>
<keyword evidence="5" id="KW-0997">Cell inner membrane</keyword>
<evidence type="ECO:0000256" key="1">
    <source>
        <dbReference type="ARBA" id="ARBA00004236"/>
    </source>
</evidence>
<dbReference type="Proteomes" id="UP001057474">
    <property type="component" value="Chromosome"/>
</dbReference>
<dbReference type="Pfam" id="PF25876">
    <property type="entry name" value="HH_MFP_RND"/>
    <property type="match status" value="1"/>
</dbReference>
<evidence type="ECO:0000313" key="12">
    <source>
        <dbReference type="EMBL" id="USQ13106.1"/>
    </source>
</evidence>
<evidence type="ECO:0000256" key="7">
    <source>
        <dbReference type="SAM" id="Phobius"/>
    </source>
</evidence>
<evidence type="ECO:0000256" key="6">
    <source>
        <dbReference type="ARBA" id="ARBA00023136"/>
    </source>
</evidence>
<dbReference type="SUPFAM" id="SSF111369">
    <property type="entry name" value="HlyD-like secretion proteins"/>
    <property type="match status" value="1"/>
</dbReference>
<evidence type="ECO:0000313" key="13">
    <source>
        <dbReference type="Proteomes" id="UP001057474"/>
    </source>
</evidence>
<evidence type="ECO:0000259" key="11">
    <source>
        <dbReference type="Pfam" id="PF25967"/>
    </source>
</evidence>
<dbReference type="InterPro" id="IPR058624">
    <property type="entry name" value="MdtA-like_HH"/>
</dbReference>
<dbReference type="InterPro" id="IPR058627">
    <property type="entry name" value="MdtA-like_C"/>
</dbReference>
<dbReference type="InterPro" id="IPR058625">
    <property type="entry name" value="MdtA-like_BSH"/>
</dbReference>
<name>A0ABY4Y651_9GAMM</name>
<evidence type="ECO:0000256" key="4">
    <source>
        <dbReference type="ARBA" id="ARBA00022475"/>
    </source>
</evidence>
<dbReference type="PANTHER" id="PTHR30469:SF12">
    <property type="entry name" value="MULTIDRUG RESISTANCE PROTEIN MDTA"/>
    <property type="match status" value="1"/>
</dbReference>
<accession>A0ABY4Y651</accession>
<sequence length="405" mass="44549">MQGVKSPEKNKKKRVIPPSWKKHFPSESSLGLLILALVLLAALLWYFFAHRPHTNPVKPVPIVSGVATTRDVPIYISALGTVTPVYTVTVQSQINGLLMQVLFKEGDLVKKGQLIAQIDQRPYEALLTQYQGDLKRDTALLENARIDLKRYQTLWREDSISQQTLATQQALVKQYEGNVETDLGLIQSTKINLIYCNITAPIDGRVGLRLIDPGNFVQTSTTSGIVVITTHDPITVIFPIAEDFVPQVAPQAFKGESLEVKVYNRQQNQLLATGKLIALNNQIDPATGTVKLRAVFDNKESKLFPNQFVNVQILVNTLTKATLVPTSAIQHTTTEDFVYLVNADHTVTTAPVVMGPASGDDTVISHGLAPGQHVVIEGANKLMNGSKIIVQEHYPSKKTKPHSVS</sequence>
<feature type="domain" description="Multidrug resistance protein MdtA-like beta-barrel" evidence="10">
    <location>
        <begin position="233"/>
        <end position="316"/>
    </location>
</feature>
<evidence type="ECO:0000256" key="3">
    <source>
        <dbReference type="ARBA" id="ARBA00022448"/>
    </source>
</evidence>
<dbReference type="InterPro" id="IPR058626">
    <property type="entry name" value="MdtA-like_b-barrel"/>
</dbReference>
<feature type="domain" description="Multidrug resistance protein MdtA-like C-terminal permuted SH3" evidence="11">
    <location>
        <begin position="321"/>
        <end position="380"/>
    </location>
</feature>
<evidence type="ECO:0000256" key="5">
    <source>
        <dbReference type="ARBA" id="ARBA00022519"/>
    </source>
</evidence>
<keyword evidence="4" id="KW-1003">Cell membrane</keyword>
<proteinExistence type="inferred from homology"/>
<dbReference type="EMBL" id="CP071527">
    <property type="protein sequence ID" value="USQ13106.1"/>
    <property type="molecule type" value="Genomic_DNA"/>
</dbReference>
<keyword evidence="7" id="KW-0812">Transmembrane</keyword>
<keyword evidence="3" id="KW-0813">Transport</keyword>
<reference evidence="12" key="1">
    <citation type="submission" date="2021-03" db="EMBL/GenBank/DDBJ databases">
        <title>Legionella lytica PCM 2298.</title>
        <authorList>
            <person name="Koper P."/>
        </authorList>
    </citation>
    <scope>NUCLEOTIDE SEQUENCE</scope>
    <source>
        <strain evidence="12">PCM 2298</strain>
    </source>
</reference>